<evidence type="ECO:0000313" key="2">
    <source>
        <dbReference type="EMBL" id="CAD7000535.1"/>
    </source>
</evidence>
<evidence type="ECO:0000313" key="3">
    <source>
        <dbReference type="Proteomes" id="UP000606786"/>
    </source>
</evidence>
<keyword evidence="3" id="KW-1185">Reference proteome</keyword>
<keyword evidence="1" id="KW-0812">Transmembrane</keyword>
<gene>
    <name evidence="2" type="ORF">CCAP1982_LOCUS9012</name>
</gene>
<keyword evidence="1" id="KW-1133">Transmembrane helix</keyword>
<organism evidence="2 3">
    <name type="scientific">Ceratitis capitata</name>
    <name type="common">Mediterranean fruit fly</name>
    <name type="synonym">Tephritis capitata</name>
    <dbReference type="NCBI Taxonomy" id="7213"/>
    <lineage>
        <taxon>Eukaryota</taxon>
        <taxon>Metazoa</taxon>
        <taxon>Ecdysozoa</taxon>
        <taxon>Arthropoda</taxon>
        <taxon>Hexapoda</taxon>
        <taxon>Insecta</taxon>
        <taxon>Pterygota</taxon>
        <taxon>Neoptera</taxon>
        <taxon>Endopterygota</taxon>
        <taxon>Diptera</taxon>
        <taxon>Brachycera</taxon>
        <taxon>Muscomorpha</taxon>
        <taxon>Tephritoidea</taxon>
        <taxon>Tephritidae</taxon>
        <taxon>Ceratitis</taxon>
        <taxon>Ceratitis</taxon>
    </lineage>
</organism>
<keyword evidence="1" id="KW-0472">Membrane</keyword>
<dbReference type="EMBL" id="CAJHJT010000012">
    <property type="protein sequence ID" value="CAD7000535.1"/>
    <property type="molecule type" value="Genomic_DNA"/>
</dbReference>
<protein>
    <submittedName>
        <fullName evidence="2">(Mediterranean fruit fly) hypothetical protein</fullName>
    </submittedName>
</protein>
<dbReference type="AlphaFoldDB" id="A0A811URJ8"/>
<reference evidence="2" key="1">
    <citation type="submission" date="2020-11" db="EMBL/GenBank/DDBJ databases">
        <authorList>
            <person name="Whitehead M."/>
        </authorList>
    </citation>
    <scope>NUCLEOTIDE SEQUENCE</scope>
    <source>
        <strain evidence="2">EGII</strain>
    </source>
</reference>
<name>A0A811URJ8_CERCA</name>
<sequence>MFASGKGNCDADAKGILIMDIEKTKLDSNNKHYALGIYNCWPSTTAAFKAKLLQRANSSQQSAVIAVQFELNKVGKKGSKYKSKKYERKCCCLVMRAEILAALVSHIGRQFPFLNSAVCLFFYALMCFPSLSQSNSFKGLLFVFNFFLATFV</sequence>
<dbReference type="Proteomes" id="UP000606786">
    <property type="component" value="Unassembled WGS sequence"/>
</dbReference>
<feature type="transmembrane region" description="Helical" evidence="1">
    <location>
        <begin position="113"/>
        <end position="131"/>
    </location>
</feature>
<proteinExistence type="predicted"/>
<comment type="caution">
    <text evidence="2">The sequence shown here is derived from an EMBL/GenBank/DDBJ whole genome shotgun (WGS) entry which is preliminary data.</text>
</comment>
<accession>A0A811URJ8</accession>
<evidence type="ECO:0000256" key="1">
    <source>
        <dbReference type="SAM" id="Phobius"/>
    </source>
</evidence>